<keyword evidence="2" id="KW-1185">Reference proteome</keyword>
<dbReference type="Proteomes" id="UP000236728">
    <property type="component" value="Unassembled WGS sequence"/>
</dbReference>
<sequence length="93" mass="10292">MRTRGPSPKRYTHPMIEIPMTDAQFAATQKALAEAGMDASGPTGTLSRQGVTANYAWDGTKFTIEVTDHPRFLPLSMIESKLKDLVHEKMRSA</sequence>
<dbReference type="EMBL" id="FNVA01000001">
    <property type="protein sequence ID" value="SEF71439.1"/>
    <property type="molecule type" value="Genomic_DNA"/>
</dbReference>
<name>A0A1H5U8Z0_9BACT</name>
<dbReference type="AlphaFoldDB" id="A0A1H5U8Z0"/>
<reference evidence="1 2" key="1">
    <citation type="submission" date="2016-10" db="EMBL/GenBank/DDBJ databases">
        <authorList>
            <person name="de Groot N.N."/>
        </authorList>
    </citation>
    <scope>NUCLEOTIDE SEQUENCE [LARGE SCALE GENOMIC DNA]</scope>
    <source>
        <strain evidence="1 2">DSM 22489</strain>
    </source>
</reference>
<protein>
    <submittedName>
        <fullName evidence="1">Uncharacterized protein</fullName>
    </submittedName>
</protein>
<evidence type="ECO:0000313" key="2">
    <source>
        <dbReference type="Proteomes" id="UP000236728"/>
    </source>
</evidence>
<accession>A0A1H5U8Z0</accession>
<evidence type="ECO:0000313" key="1">
    <source>
        <dbReference type="EMBL" id="SEF71439.1"/>
    </source>
</evidence>
<proteinExistence type="predicted"/>
<organism evidence="1 2">
    <name type="scientific">Bryocella elongata</name>
    <dbReference type="NCBI Taxonomy" id="863522"/>
    <lineage>
        <taxon>Bacteria</taxon>
        <taxon>Pseudomonadati</taxon>
        <taxon>Acidobacteriota</taxon>
        <taxon>Terriglobia</taxon>
        <taxon>Terriglobales</taxon>
        <taxon>Acidobacteriaceae</taxon>
        <taxon>Bryocella</taxon>
    </lineage>
</organism>
<gene>
    <name evidence="1" type="ORF">SAMN05421819_0916</name>
</gene>